<organism evidence="1 2">
    <name type="scientific">Triplophysa rosa</name>
    <name type="common">Cave loach</name>
    <dbReference type="NCBI Taxonomy" id="992332"/>
    <lineage>
        <taxon>Eukaryota</taxon>
        <taxon>Metazoa</taxon>
        <taxon>Chordata</taxon>
        <taxon>Craniata</taxon>
        <taxon>Vertebrata</taxon>
        <taxon>Euteleostomi</taxon>
        <taxon>Actinopterygii</taxon>
        <taxon>Neopterygii</taxon>
        <taxon>Teleostei</taxon>
        <taxon>Ostariophysi</taxon>
        <taxon>Cypriniformes</taxon>
        <taxon>Nemacheilidae</taxon>
        <taxon>Triplophysa</taxon>
    </lineage>
</organism>
<dbReference type="EMBL" id="JAFHDT010000017">
    <property type="protein sequence ID" value="KAI7797925.1"/>
    <property type="molecule type" value="Genomic_DNA"/>
</dbReference>
<dbReference type="AlphaFoldDB" id="A0A9W7WG61"/>
<feature type="non-terminal residue" evidence="1">
    <location>
        <position position="185"/>
    </location>
</feature>
<sequence length="185" mass="20807">AQDYTRAQQRPSAEPKLTELFACFCCSFPKGPSTCSHSGAWAINKSPARRSALLILKGYKDFGAQPTYLEQKVIRRTRNPQAQSNLRVLRNSRRKAIRKEMTPKSKEESRRERSNNFQAFVKLALETPGPLSTQTWRSPGYTGLRFAPPTQPIENNHLRIARQSSAQASVATVCHICVFSRGSQV</sequence>
<comment type="caution">
    <text evidence="1">The sequence shown here is derived from an EMBL/GenBank/DDBJ whole genome shotgun (WGS) entry which is preliminary data.</text>
</comment>
<reference evidence="1" key="1">
    <citation type="submission" date="2021-02" db="EMBL/GenBank/DDBJ databases">
        <title>Comparative genomics reveals that relaxation of natural selection precedes convergent phenotypic evolution of cavefish.</title>
        <authorList>
            <person name="Peng Z."/>
        </authorList>
    </citation>
    <scope>NUCLEOTIDE SEQUENCE</scope>
    <source>
        <tissue evidence="1">Muscle</tissue>
    </source>
</reference>
<name>A0A9W7WG61_TRIRA</name>
<evidence type="ECO:0000313" key="1">
    <source>
        <dbReference type="EMBL" id="KAI7797925.1"/>
    </source>
</evidence>
<protein>
    <submittedName>
        <fullName evidence="1">Uncharacterized protein</fullName>
    </submittedName>
</protein>
<keyword evidence="2" id="KW-1185">Reference proteome</keyword>
<gene>
    <name evidence="1" type="ORF">IRJ41_021183</name>
</gene>
<proteinExistence type="predicted"/>
<accession>A0A9W7WG61</accession>
<evidence type="ECO:0000313" key="2">
    <source>
        <dbReference type="Proteomes" id="UP001059041"/>
    </source>
</evidence>
<dbReference type="Proteomes" id="UP001059041">
    <property type="component" value="Linkage Group LG17"/>
</dbReference>